<accession>H2AMF3</accession>
<dbReference type="Gene3D" id="2.30.30.1190">
    <property type="match status" value="1"/>
</dbReference>
<dbReference type="KEGG" id="kaf:KAFR_0A01140"/>
<keyword evidence="2 4" id="KW-0863">Zinc-finger</keyword>
<keyword evidence="3 4" id="KW-0862">Zinc</keyword>
<dbReference type="eggNOG" id="KOG1039">
    <property type="taxonomic scope" value="Eukaryota"/>
</dbReference>
<proteinExistence type="predicted"/>
<reference evidence="6 7" key="1">
    <citation type="journal article" date="2011" name="Proc. Natl. Acad. Sci. U.S.A.">
        <title>Evolutionary erosion of yeast sex chromosomes by mating-type switching accidents.</title>
        <authorList>
            <person name="Gordon J.L."/>
            <person name="Armisen D."/>
            <person name="Proux-Wera E."/>
            <person name="Oheigeartaigh S.S."/>
            <person name="Byrne K.P."/>
            <person name="Wolfe K.H."/>
        </authorList>
    </citation>
    <scope>NUCLEOTIDE SEQUENCE [LARGE SCALE GENOMIC DNA]</scope>
    <source>
        <strain evidence="7">ATCC 22294 / BCRC 22015 / CBS 2517 / CECT 1963 / NBRC 1671 / NRRL Y-8276</strain>
    </source>
</reference>
<dbReference type="SUPFAM" id="SSF90229">
    <property type="entry name" value="CCCH zinc finger"/>
    <property type="match status" value="2"/>
</dbReference>
<organism evidence="6 7">
    <name type="scientific">Kazachstania africana (strain ATCC 22294 / BCRC 22015 / CBS 2517 / CECT 1963 / NBRC 1671 / NRRL Y-8276)</name>
    <name type="common">Yeast</name>
    <name type="synonym">Kluyveromyces africanus</name>
    <dbReference type="NCBI Taxonomy" id="1071382"/>
    <lineage>
        <taxon>Eukaryota</taxon>
        <taxon>Fungi</taxon>
        <taxon>Dikarya</taxon>
        <taxon>Ascomycota</taxon>
        <taxon>Saccharomycotina</taxon>
        <taxon>Saccharomycetes</taxon>
        <taxon>Saccharomycetales</taxon>
        <taxon>Saccharomycetaceae</taxon>
        <taxon>Kazachstania</taxon>
    </lineage>
</organism>
<dbReference type="PANTHER" id="PTHR11224">
    <property type="entry name" value="MAKORIN-RELATED"/>
    <property type="match status" value="1"/>
</dbReference>
<feature type="domain" description="C3H1-type" evidence="5">
    <location>
        <begin position="78"/>
        <end position="105"/>
    </location>
</feature>
<dbReference type="Pfam" id="PF00642">
    <property type="entry name" value="zf-CCCH"/>
    <property type="match status" value="2"/>
</dbReference>
<evidence type="ECO:0000256" key="4">
    <source>
        <dbReference type="PROSITE-ProRule" id="PRU00723"/>
    </source>
</evidence>
<evidence type="ECO:0000256" key="3">
    <source>
        <dbReference type="ARBA" id="ARBA00022833"/>
    </source>
</evidence>
<dbReference type="GO" id="GO:0000209">
    <property type="term" value="P:protein polyubiquitination"/>
    <property type="evidence" value="ECO:0007669"/>
    <property type="project" value="InterPro"/>
</dbReference>
<dbReference type="GO" id="GO:0008270">
    <property type="term" value="F:zinc ion binding"/>
    <property type="evidence" value="ECO:0007669"/>
    <property type="project" value="UniProtKB-KW"/>
</dbReference>
<dbReference type="AlphaFoldDB" id="H2AMF3"/>
<evidence type="ECO:0000259" key="5">
    <source>
        <dbReference type="PROSITE" id="PS50103"/>
    </source>
</evidence>
<keyword evidence="7" id="KW-1185">Reference proteome</keyword>
<dbReference type="EMBL" id="HE650821">
    <property type="protein sequence ID" value="CCF55553.1"/>
    <property type="molecule type" value="Genomic_DNA"/>
</dbReference>
<gene>
    <name evidence="6" type="primary">KAFR0A01140</name>
    <name evidence="6" type="ORF">KAFR_0A01140</name>
</gene>
<dbReference type="RefSeq" id="XP_003954688.1">
    <property type="nucleotide sequence ID" value="XM_003954639.1"/>
</dbReference>
<dbReference type="Proteomes" id="UP000005220">
    <property type="component" value="Chromosome 1"/>
</dbReference>
<dbReference type="InterPro" id="IPR000571">
    <property type="entry name" value="Znf_CCCH"/>
</dbReference>
<dbReference type="GeneID" id="13886463"/>
<protein>
    <recommendedName>
        <fullName evidence="5">C3H1-type domain-containing protein</fullName>
    </recommendedName>
</protein>
<evidence type="ECO:0000313" key="7">
    <source>
        <dbReference type="Proteomes" id="UP000005220"/>
    </source>
</evidence>
<dbReference type="SMART" id="SM00356">
    <property type="entry name" value="ZnF_C3H1"/>
    <property type="match status" value="2"/>
</dbReference>
<feature type="zinc finger region" description="C3H1-type" evidence="4">
    <location>
        <begin position="78"/>
        <end position="105"/>
    </location>
</feature>
<dbReference type="InterPro" id="IPR036855">
    <property type="entry name" value="Znf_CCCH_sf"/>
</dbReference>
<sequence length="133" mass="15330">MMDSNCGFNYEEQVLKTINNPRFSPEKKEIILKHLLVTKESLSNIKKHYSHVPCKFYKQGNCQAGTSCPFSHSIDNHQAFRRPCKYYKLGICKFGEECVNSHDENEILSLENYSNSSAISYLEMNATDKIHDS</sequence>
<dbReference type="Gene3D" id="1.20.120.1350">
    <property type="entry name" value="Pneumovirus matrix protein 2 (M2), zinc-binding domain"/>
    <property type="match status" value="1"/>
</dbReference>
<dbReference type="GO" id="GO:0061630">
    <property type="term" value="F:ubiquitin protein ligase activity"/>
    <property type="evidence" value="ECO:0007669"/>
    <property type="project" value="InterPro"/>
</dbReference>
<keyword evidence="1 4" id="KW-0479">Metal-binding</keyword>
<dbReference type="PROSITE" id="PS50103">
    <property type="entry name" value="ZF_C3H1"/>
    <property type="match status" value="2"/>
</dbReference>
<dbReference type="InterPro" id="IPR045072">
    <property type="entry name" value="MKRN-like"/>
</dbReference>
<dbReference type="HOGENOM" id="CLU_1907018_0_0_1"/>
<evidence type="ECO:0000256" key="2">
    <source>
        <dbReference type="ARBA" id="ARBA00022771"/>
    </source>
</evidence>
<feature type="domain" description="C3H1-type" evidence="5">
    <location>
        <begin position="49"/>
        <end position="75"/>
    </location>
</feature>
<feature type="zinc finger region" description="C3H1-type" evidence="4">
    <location>
        <begin position="49"/>
        <end position="75"/>
    </location>
</feature>
<dbReference type="PANTHER" id="PTHR11224:SF10">
    <property type="entry name" value="IP09428P-RELATED"/>
    <property type="match status" value="1"/>
</dbReference>
<dbReference type="OrthoDB" id="411372at2759"/>
<dbReference type="InParanoid" id="H2AMF3"/>
<dbReference type="STRING" id="1071382.H2AMF3"/>
<name>H2AMF3_KAZAF</name>
<evidence type="ECO:0000256" key="1">
    <source>
        <dbReference type="ARBA" id="ARBA00022723"/>
    </source>
</evidence>
<evidence type="ECO:0000313" key="6">
    <source>
        <dbReference type="EMBL" id="CCF55553.1"/>
    </source>
</evidence>